<feature type="region of interest" description="Disordered" evidence="1">
    <location>
        <begin position="69"/>
        <end position="103"/>
    </location>
</feature>
<organism evidence="2 3">
    <name type="scientific">Dactylellina haptotyla (strain CBS 200.50)</name>
    <name type="common">Nematode-trapping fungus</name>
    <name type="synonym">Monacrosporium haptotylum</name>
    <dbReference type="NCBI Taxonomy" id="1284197"/>
    <lineage>
        <taxon>Eukaryota</taxon>
        <taxon>Fungi</taxon>
        <taxon>Dikarya</taxon>
        <taxon>Ascomycota</taxon>
        <taxon>Pezizomycotina</taxon>
        <taxon>Orbiliomycetes</taxon>
        <taxon>Orbiliales</taxon>
        <taxon>Orbiliaceae</taxon>
        <taxon>Dactylellina</taxon>
    </lineage>
</organism>
<name>S8ACE8_DACHA</name>
<evidence type="ECO:0000313" key="2">
    <source>
        <dbReference type="EMBL" id="EPS40670.1"/>
    </source>
</evidence>
<dbReference type="Proteomes" id="UP000015100">
    <property type="component" value="Unassembled WGS sequence"/>
</dbReference>
<sequence length="238" mass="27233">MPCLPPRTRDQASCPTDKRNVRARAESLLEEYQASEISGHHWRCTFDFEGRMAELGAVLQTGLPPIQNFELGDVEDDSESGSDSGSEYELDNTEGEDSLKEPTRYQFNFDNDPKLSDTNYDGYISFTVWRSALEARIWLKYLVKNMFIRDKEVAKLGDIGEFCLGKESTNEIFWLRNQVGVMMDIPEETVKAADVSARELLVRAAKVVDGFIVENSERIWYEPEPDYDSEEDNTKDTK</sequence>
<protein>
    <submittedName>
        <fullName evidence="2">Uncharacterized protein</fullName>
    </submittedName>
</protein>
<evidence type="ECO:0000313" key="3">
    <source>
        <dbReference type="Proteomes" id="UP000015100"/>
    </source>
</evidence>
<comment type="caution">
    <text evidence="2">The sequence shown here is derived from an EMBL/GenBank/DDBJ whole genome shotgun (WGS) entry which is preliminary data.</text>
</comment>
<evidence type="ECO:0000256" key="1">
    <source>
        <dbReference type="SAM" id="MobiDB-lite"/>
    </source>
</evidence>
<accession>S8ACE8</accession>
<reference evidence="2 3" key="1">
    <citation type="journal article" date="2013" name="PLoS Genet.">
        <title>Genomic mechanisms accounting for the adaptation to parasitism in nematode-trapping fungi.</title>
        <authorList>
            <person name="Meerupati T."/>
            <person name="Andersson K.M."/>
            <person name="Friman E."/>
            <person name="Kumar D."/>
            <person name="Tunlid A."/>
            <person name="Ahren D."/>
        </authorList>
    </citation>
    <scope>NUCLEOTIDE SEQUENCE [LARGE SCALE GENOMIC DNA]</scope>
    <source>
        <strain evidence="2 3">CBS 200.50</strain>
    </source>
</reference>
<dbReference type="EMBL" id="AQGS01000285">
    <property type="protein sequence ID" value="EPS40670.1"/>
    <property type="molecule type" value="Genomic_DNA"/>
</dbReference>
<keyword evidence="3" id="KW-1185">Reference proteome</keyword>
<gene>
    <name evidence="2" type="ORF">H072_5431</name>
</gene>
<proteinExistence type="predicted"/>
<feature type="compositionally biased region" description="Acidic residues" evidence="1">
    <location>
        <begin position="72"/>
        <end position="96"/>
    </location>
</feature>
<dbReference type="AlphaFoldDB" id="S8ACE8"/>
<dbReference type="HOGENOM" id="CLU_1165777_0_0_1"/>
<reference evidence="3" key="2">
    <citation type="submission" date="2013-04" db="EMBL/GenBank/DDBJ databases">
        <title>Genomic mechanisms accounting for the adaptation to parasitism in nematode-trapping fungi.</title>
        <authorList>
            <person name="Ahren D.G."/>
        </authorList>
    </citation>
    <scope>NUCLEOTIDE SEQUENCE [LARGE SCALE GENOMIC DNA]</scope>
    <source>
        <strain evidence="3">CBS 200.50</strain>
    </source>
</reference>